<dbReference type="RefSeq" id="WP_270454827.1">
    <property type="nucleotide sequence ID" value="NZ_JADPIE010000007.1"/>
</dbReference>
<evidence type="ECO:0000313" key="6">
    <source>
        <dbReference type="Proteomes" id="UP000621436"/>
    </source>
</evidence>
<keyword evidence="3" id="KW-0804">Transcription</keyword>
<evidence type="ECO:0000256" key="2">
    <source>
        <dbReference type="ARBA" id="ARBA00023125"/>
    </source>
</evidence>
<keyword evidence="2" id="KW-0238">DNA-binding</keyword>
<feature type="domain" description="HTH marR-type" evidence="4">
    <location>
        <begin position="1"/>
        <end position="140"/>
    </location>
</feature>
<reference evidence="5" key="1">
    <citation type="submission" date="2020-11" db="EMBL/GenBank/DDBJ databases">
        <title>Halonatronomonas betainensis gen. nov., sp. nov. a novel haloalkaliphilic representative of the family Halanaerobiacae capable of betaine degradation.</title>
        <authorList>
            <person name="Boltyanskaya Y."/>
            <person name="Kevbrin V."/>
            <person name="Detkova E."/>
            <person name="Grouzdev D.S."/>
            <person name="Koziaeva V."/>
            <person name="Zhilina T."/>
        </authorList>
    </citation>
    <scope>NUCLEOTIDE SEQUENCE</scope>
    <source>
        <strain evidence="5">Z-7014</strain>
    </source>
</reference>
<dbReference type="AlphaFoldDB" id="A0A931AXE6"/>
<dbReference type="Gene3D" id="1.10.10.10">
    <property type="entry name" value="Winged helix-like DNA-binding domain superfamily/Winged helix DNA-binding domain"/>
    <property type="match status" value="1"/>
</dbReference>
<dbReference type="GO" id="GO:0003700">
    <property type="term" value="F:DNA-binding transcription factor activity"/>
    <property type="evidence" value="ECO:0007669"/>
    <property type="project" value="InterPro"/>
</dbReference>
<dbReference type="InterPro" id="IPR036390">
    <property type="entry name" value="WH_DNA-bd_sf"/>
</dbReference>
<evidence type="ECO:0000313" key="5">
    <source>
        <dbReference type="EMBL" id="MBF8437806.1"/>
    </source>
</evidence>
<keyword evidence="1" id="KW-0805">Transcription regulation</keyword>
<dbReference type="Proteomes" id="UP000621436">
    <property type="component" value="Unassembled WGS sequence"/>
</dbReference>
<dbReference type="GO" id="GO:0003677">
    <property type="term" value="F:DNA binding"/>
    <property type="evidence" value="ECO:0007669"/>
    <property type="project" value="UniProtKB-KW"/>
</dbReference>
<dbReference type="PRINTS" id="PR00598">
    <property type="entry name" value="HTHMARR"/>
</dbReference>
<gene>
    <name evidence="5" type="ORF">I0Q91_11980</name>
</gene>
<dbReference type="InterPro" id="IPR000835">
    <property type="entry name" value="HTH_MarR-typ"/>
</dbReference>
<evidence type="ECO:0000259" key="4">
    <source>
        <dbReference type="PROSITE" id="PS50995"/>
    </source>
</evidence>
<dbReference type="SMART" id="SM00347">
    <property type="entry name" value="HTH_MARR"/>
    <property type="match status" value="1"/>
</dbReference>
<dbReference type="PANTHER" id="PTHR42756">
    <property type="entry name" value="TRANSCRIPTIONAL REGULATOR, MARR"/>
    <property type="match status" value="1"/>
</dbReference>
<dbReference type="SUPFAM" id="SSF46785">
    <property type="entry name" value="Winged helix' DNA-binding domain"/>
    <property type="match status" value="1"/>
</dbReference>
<dbReference type="Pfam" id="PF01047">
    <property type="entry name" value="MarR"/>
    <property type="match status" value="1"/>
</dbReference>
<name>A0A931AXE6_9FIRM</name>
<dbReference type="PROSITE" id="PS50995">
    <property type="entry name" value="HTH_MARR_2"/>
    <property type="match status" value="1"/>
</dbReference>
<evidence type="ECO:0000256" key="3">
    <source>
        <dbReference type="ARBA" id="ARBA00023163"/>
    </source>
</evidence>
<dbReference type="EMBL" id="JADPIE010000007">
    <property type="protein sequence ID" value="MBF8437806.1"/>
    <property type="molecule type" value="Genomic_DNA"/>
</dbReference>
<keyword evidence="6" id="KW-1185">Reference proteome</keyword>
<protein>
    <submittedName>
        <fullName evidence="5">MarR family transcriptional regulator</fullName>
    </submittedName>
</protein>
<comment type="caution">
    <text evidence="5">The sequence shown here is derived from an EMBL/GenBank/DDBJ whole genome shotgun (WGS) entry which is preliminary data.</text>
</comment>
<accession>A0A931AXE6</accession>
<dbReference type="InterPro" id="IPR036388">
    <property type="entry name" value="WH-like_DNA-bd_sf"/>
</dbReference>
<sequence>MVVRNLLEIFPPLMKRIKRVDYMKESNITPNSFRILHLLYYHDNLTLSDISQLNTMSSSNCSRAVDELSEMGYTSRTRDSEDRRKTRISLTDSGIKYVEDVKEKIEEKLSEHLSVLSDEDLKILQDSSKNIYNVLSKLNCIEENSSNC</sequence>
<dbReference type="PANTHER" id="PTHR42756:SF1">
    <property type="entry name" value="TRANSCRIPTIONAL REPRESSOR OF EMRAB OPERON"/>
    <property type="match status" value="1"/>
</dbReference>
<evidence type="ECO:0000256" key="1">
    <source>
        <dbReference type="ARBA" id="ARBA00023015"/>
    </source>
</evidence>
<organism evidence="5 6">
    <name type="scientific">Halonatronomonas betaini</name>
    <dbReference type="NCBI Taxonomy" id="2778430"/>
    <lineage>
        <taxon>Bacteria</taxon>
        <taxon>Bacillati</taxon>
        <taxon>Bacillota</taxon>
        <taxon>Clostridia</taxon>
        <taxon>Halanaerobiales</taxon>
        <taxon>Halarsenatibacteraceae</taxon>
        <taxon>Halonatronomonas</taxon>
    </lineage>
</organism>
<proteinExistence type="predicted"/>